<dbReference type="STRING" id="1120923.SAMN02746095_02404"/>
<name>A0A0D6PJH8_9PROT</name>
<proteinExistence type="predicted"/>
<organism evidence="2 3">
    <name type="scientific">Acidocella aminolytica 101 = DSM 11237</name>
    <dbReference type="NCBI Taxonomy" id="1120923"/>
    <lineage>
        <taxon>Bacteria</taxon>
        <taxon>Pseudomonadati</taxon>
        <taxon>Pseudomonadota</taxon>
        <taxon>Alphaproteobacteria</taxon>
        <taxon>Acetobacterales</taxon>
        <taxon>Acidocellaceae</taxon>
        <taxon>Acidocella</taxon>
    </lineage>
</organism>
<feature type="domain" description="Lipocalin-like" evidence="1">
    <location>
        <begin position="8"/>
        <end position="145"/>
    </location>
</feature>
<dbReference type="EMBL" id="BANC01000102">
    <property type="protein sequence ID" value="GAN81581.1"/>
    <property type="molecule type" value="Genomic_DNA"/>
</dbReference>
<evidence type="ECO:0000313" key="3">
    <source>
        <dbReference type="Proteomes" id="UP000032668"/>
    </source>
</evidence>
<reference evidence="2 3" key="1">
    <citation type="submission" date="2012-11" db="EMBL/GenBank/DDBJ databases">
        <title>Whole genome sequence of Acidocella aminolytica 101 = DSM 11237.</title>
        <authorList>
            <person name="Azuma Y."/>
            <person name="Higashiura N."/>
            <person name="Hirakawa H."/>
            <person name="Matsushita K."/>
        </authorList>
    </citation>
    <scope>NUCLEOTIDE SEQUENCE [LARGE SCALE GENOMIC DNA]</scope>
    <source>
        <strain evidence="3">101 / DSM 11237</strain>
    </source>
</reference>
<dbReference type="Pfam" id="PF13924">
    <property type="entry name" value="Lipocalin_5"/>
    <property type="match status" value="1"/>
</dbReference>
<accession>A0A0D6PJH8</accession>
<protein>
    <recommendedName>
        <fullName evidence="1">Lipocalin-like domain-containing protein</fullName>
    </recommendedName>
</protein>
<dbReference type="OrthoDB" id="8370150at2"/>
<dbReference type="Proteomes" id="UP000032668">
    <property type="component" value="Unassembled WGS sequence"/>
</dbReference>
<sequence length="147" mass="16614">MNLREKLIGAWILESYVEHPVDGSAPFYPLGENAKGIILYTPDGYMSAQLMRVGRPEFASGDWFRGTLDEYRAAAGYIAYSGQFHVDETKGELTHSMFVSFYPNWLDQTQVRTVELNNDELHLGPAAPIQSGGKMVISRLRWRRAPC</sequence>
<evidence type="ECO:0000259" key="1">
    <source>
        <dbReference type="Pfam" id="PF13924"/>
    </source>
</evidence>
<comment type="caution">
    <text evidence="2">The sequence shown here is derived from an EMBL/GenBank/DDBJ whole genome shotgun (WGS) entry which is preliminary data.</text>
</comment>
<gene>
    <name evidence="2" type="ORF">Aam_104_004</name>
</gene>
<dbReference type="InterPro" id="IPR024311">
    <property type="entry name" value="Lipocalin-like"/>
</dbReference>
<dbReference type="AlphaFoldDB" id="A0A0D6PJH8"/>
<keyword evidence="3" id="KW-1185">Reference proteome</keyword>
<evidence type="ECO:0000313" key="2">
    <source>
        <dbReference type="EMBL" id="GAN81581.1"/>
    </source>
</evidence>
<dbReference type="RefSeq" id="WP_048879973.1">
    <property type="nucleotide sequence ID" value="NZ_BANC01000102.1"/>
</dbReference>